<dbReference type="Gene3D" id="3.30.70.1290">
    <property type="entry name" value="Transposase IS200-like"/>
    <property type="match status" value="1"/>
</dbReference>
<proteinExistence type="predicted"/>
<name>A0A977PUC6_9CYAN</name>
<evidence type="ECO:0000259" key="1">
    <source>
        <dbReference type="SMART" id="SM01321"/>
    </source>
</evidence>
<reference evidence="2" key="1">
    <citation type="submission" date="2021-04" db="EMBL/GenBank/DDBJ databases">
        <title>Genome sequence of Woronichinia naegeliana from Washington state freshwater lake bloom.</title>
        <authorList>
            <person name="Dreher T.W."/>
        </authorList>
    </citation>
    <scope>NUCLEOTIDE SEQUENCE</scope>
    <source>
        <strain evidence="2">WA131</strain>
    </source>
</reference>
<dbReference type="PANTHER" id="PTHR33360">
    <property type="entry name" value="TRANSPOSASE FOR INSERTION SEQUENCE ELEMENT IS200"/>
    <property type="match status" value="1"/>
</dbReference>
<dbReference type="SMART" id="SM01321">
    <property type="entry name" value="Y1_Tnp"/>
    <property type="match status" value="1"/>
</dbReference>
<dbReference type="GO" id="GO:0003677">
    <property type="term" value="F:DNA binding"/>
    <property type="evidence" value="ECO:0007669"/>
    <property type="project" value="InterPro"/>
</dbReference>
<evidence type="ECO:0000313" key="2">
    <source>
        <dbReference type="EMBL" id="UXE58495.1"/>
    </source>
</evidence>
<accession>A0A977PUC6</accession>
<dbReference type="InterPro" id="IPR002686">
    <property type="entry name" value="Transposase_17"/>
</dbReference>
<dbReference type="InterPro" id="IPR036515">
    <property type="entry name" value="Transposase_17_sf"/>
</dbReference>
<dbReference type="Pfam" id="PF01797">
    <property type="entry name" value="Y1_Tnp"/>
    <property type="match status" value="1"/>
</dbReference>
<dbReference type="KEGG" id="wna:KA717_20785"/>
<dbReference type="NCBIfam" id="NF033573">
    <property type="entry name" value="transpos_IS200"/>
    <property type="match status" value="1"/>
</dbReference>
<dbReference type="Proteomes" id="UP001065613">
    <property type="component" value="Chromosome"/>
</dbReference>
<dbReference type="GO" id="GO:0004803">
    <property type="term" value="F:transposase activity"/>
    <property type="evidence" value="ECO:0007669"/>
    <property type="project" value="InterPro"/>
</dbReference>
<sequence>MLLLPEYKTHNHVKFLLNYHFVFIPKRRKQVLVGEVATRTRQIFMELALEKGWDILALEVAPDHVHLFVAVKPSDAPHLVVKAFKGRSSHHLRKEFPHLLRLPSLWTSSYFVSTAGNISSETVKKYIEDPHHAAN</sequence>
<dbReference type="EMBL" id="CP073041">
    <property type="protein sequence ID" value="UXE58495.1"/>
    <property type="molecule type" value="Genomic_DNA"/>
</dbReference>
<dbReference type="SUPFAM" id="SSF143422">
    <property type="entry name" value="Transposase IS200-like"/>
    <property type="match status" value="1"/>
</dbReference>
<gene>
    <name evidence="2" type="primary">tnpA</name>
    <name evidence="2" type="ORF">KA717_20785</name>
</gene>
<feature type="domain" description="Transposase IS200-like" evidence="1">
    <location>
        <begin position="14"/>
        <end position="130"/>
    </location>
</feature>
<dbReference type="AlphaFoldDB" id="A0A977PUC6"/>
<organism evidence="2">
    <name type="scientific">Woronichinia naegeliana WA131</name>
    <dbReference type="NCBI Taxonomy" id="2824559"/>
    <lineage>
        <taxon>Bacteria</taxon>
        <taxon>Bacillati</taxon>
        <taxon>Cyanobacteriota</taxon>
        <taxon>Cyanophyceae</taxon>
        <taxon>Synechococcales</taxon>
        <taxon>Coelosphaeriaceae</taxon>
        <taxon>Woronichinia</taxon>
    </lineage>
</organism>
<dbReference type="PANTHER" id="PTHR33360:SF2">
    <property type="entry name" value="TRANSPOSASE FOR INSERTION SEQUENCE ELEMENT IS200"/>
    <property type="match status" value="1"/>
</dbReference>
<dbReference type="GO" id="GO:0006313">
    <property type="term" value="P:DNA transposition"/>
    <property type="evidence" value="ECO:0007669"/>
    <property type="project" value="InterPro"/>
</dbReference>
<protein>
    <submittedName>
        <fullName evidence="2">IS200/IS605 family transposase</fullName>
    </submittedName>
</protein>